<keyword evidence="1" id="KW-0732">Signal</keyword>
<dbReference type="RefSeq" id="WP_310097905.1">
    <property type="nucleotide sequence ID" value="NZ_JAVDUU010000003.1"/>
</dbReference>
<keyword evidence="3" id="KW-1185">Reference proteome</keyword>
<comment type="caution">
    <text evidence="2">The sequence shown here is derived from an EMBL/GenBank/DDBJ whole genome shotgun (WGS) entry which is preliminary data.</text>
</comment>
<proteinExistence type="predicted"/>
<dbReference type="InterPro" id="IPR025347">
    <property type="entry name" value="DUF4251"/>
</dbReference>
<evidence type="ECO:0000313" key="3">
    <source>
        <dbReference type="Proteomes" id="UP001247620"/>
    </source>
</evidence>
<evidence type="ECO:0000256" key="1">
    <source>
        <dbReference type="SAM" id="SignalP"/>
    </source>
</evidence>
<sequence>MKTLKNISALLLLAFISVGIANAQGTRKERKAAHVEEIKKIVEAQNYVFDANYVNPMRGVGRALTSNYDLVVSKDTIIAFLPYFGRAYTAPYNPTEGGIKFTNTHFTYTSIAGKKGGWSVTIKPTGKDKNISDWRDVQTMRLDISPDGYASLQVISSNRDPISFNGTIEKRKK</sequence>
<feature type="signal peptide" evidence="1">
    <location>
        <begin position="1"/>
        <end position="23"/>
    </location>
</feature>
<dbReference type="Gene3D" id="2.40.128.410">
    <property type="match status" value="1"/>
</dbReference>
<accession>A0ABU1TDQ4</accession>
<evidence type="ECO:0008006" key="4">
    <source>
        <dbReference type="Google" id="ProtNLM"/>
    </source>
</evidence>
<evidence type="ECO:0000313" key="2">
    <source>
        <dbReference type="EMBL" id="MDR6943522.1"/>
    </source>
</evidence>
<dbReference type="Pfam" id="PF14059">
    <property type="entry name" value="DUF4251"/>
    <property type="match status" value="1"/>
</dbReference>
<reference evidence="2 3" key="1">
    <citation type="submission" date="2023-07" db="EMBL/GenBank/DDBJ databases">
        <title>Sorghum-associated microbial communities from plants grown in Nebraska, USA.</title>
        <authorList>
            <person name="Schachtman D."/>
        </authorList>
    </citation>
    <scope>NUCLEOTIDE SEQUENCE [LARGE SCALE GENOMIC DNA]</scope>
    <source>
        <strain evidence="2 3">3262</strain>
    </source>
</reference>
<organism evidence="2 3">
    <name type="scientific">Mucilaginibacter pocheonensis</name>
    <dbReference type="NCBI Taxonomy" id="398050"/>
    <lineage>
        <taxon>Bacteria</taxon>
        <taxon>Pseudomonadati</taxon>
        <taxon>Bacteroidota</taxon>
        <taxon>Sphingobacteriia</taxon>
        <taxon>Sphingobacteriales</taxon>
        <taxon>Sphingobacteriaceae</taxon>
        <taxon>Mucilaginibacter</taxon>
    </lineage>
</organism>
<protein>
    <recommendedName>
        <fullName evidence="4">DUF4251 domain-containing protein</fullName>
    </recommendedName>
</protein>
<dbReference type="EMBL" id="JAVDUU010000003">
    <property type="protein sequence ID" value="MDR6943522.1"/>
    <property type="molecule type" value="Genomic_DNA"/>
</dbReference>
<feature type="chain" id="PRO_5045331314" description="DUF4251 domain-containing protein" evidence="1">
    <location>
        <begin position="24"/>
        <end position="173"/>
    </location>
</feature>
<gene>
    <name evidence="2" type="ORF">J2W55_003375</name>
</gene>
<name>A0ABU1TDQ4_9SPHI</name>
<dbReference type="Proteomes" id="UP001247620">
    <property type="component" value="Unassembled WGS sequence"/>
</dbReference>